<sequence>MKFMLRYAQAALFTVRKVIRSIKVRATLKKKKKKRRKIRKRRKMFELRFED</sequence>
<proteinExistence type="predicted"/>
<accession>A0A6H5IIS4</accession>
<name>A0A6H5IIS4_9HYME</name>
<organism evidence="1 2">
    <name type="scientific">Trichogramma brassicae</name>
    <dbReference type="NCBI Taxonomy" id="86971"/>
    <lineage>
        <taxon>Eukaryota</taxon>
        <taxon>Metazoa</taxon>
        <taxon>Ecdysozoa</taxon>
        <taxon>Arthropoda</taxon>
        <taxon>Hexapoda</taxon>
        <taxon>Insecta</taxon>
        <taxon>Pterygota</taxon>
        <taxon>Neoptera</taxon>
        <taxon>Endopterygota</taxon>
        <taxon>Hymenoptera</taxon>
        <taxon>Apocrita</taxon>
        <taxon>Proctotrupomorpha</taxon>
        <taxon>Chalcidoidea</taxon>
        <taxon>Trichogrammatidae</taxon>
        <taxon>Trichogramma</taxon>
    </lineage>
</organism>
<evidence type="ECO:0000313" key="2">
    <source>
        <dbReference type="Proteomes" id="UP000479190"/>
    </source>
</evidence>
<dbReference type="AlphaFoldDB" id="A0A6H5IIS4"/>
<gene>
    <name evidence="1" type="ORF">TBRA_LOCUS8470</name>
</gene>
<keyword evidence="2" id="KW-1185">Reference proteome</keyword>
<feature type="non-terminal residue" evidence="1">
    <location>
        <position position="51"/>
    </location>
</feature>
<evidence type="ECO:0000313" key="1">
    <source>
        <dbReference type="EMBL" id="CAB0036608.1"/>
    </source>
</evidence>
<reference evidence="1 2" key="1">
    <citation type="submission" date="2020-02" db="EMBL/GenBank/DDBJ databases">
        <authorList>
            <person name="Ferguson B K."/>
        </authorList>
    </citation>
    <scope>NUCLEOTIDE SEQUENCE [LARGE SCALE GENOMIC DNA]</scope>
</reference>
<dbReference type="EMBL" id="CADCXV010000822">
    <property type="protein sequence ID" value="CAB0036608.1"/>
    <property type="molecule type" value="Genomic_DNA"/>
</dbReference>
<dbReference type="Proteomes" id="UP000479190">
    <property type="component" value="Unassembled WGS sequence"/>
</dbReference>
<protein>
    <submittedName>
        <fullName evidence="1">Uncharacterized protein</fullName>
    </submittedName>
</protein>